<accession>A0ABR1HJV4</accession>
<dbReference type="Pfam" id="PF07876">
    <property type="entry name" value="Dabb"/>
    <property type="match status" value="1"/>
</dbReference>
<dbReference type="InterPro" id="IPR044662">
    <property type="entry name" value="HS1/DABB1-like"/>
</dbReference>
<dbReference type="SUPFAM" id="SSF54909">
    <property type="entry name" value="Dimeric alpha+beta barrel"/>
    <property type="match status" value="1"/>
</dbReference>
<dbReference type="InterPro" id="IPR013097">
    <property type="entry name" value="Dabb"/>
</dbReference>
<evidence type="ECO:0000313" key="4">
    <source>
        <dbReference type="Proteomes" id="UP001498421"/>
    </source>
</evidence>
<keyword evidence="4" id="KW-1185">Reference proteome</keyword>
<protein>
    <recommendedName>
        <fullName evidence="2">Stress-response A/B barrel domain-containing protein</fullName>
    </recommendedName>
</protein>
<feature type="domain" description="Stress-response A/B barrel" evidence="2">
    <location>
        <begin position="4"/>
        <end position="106"/>
    </location>
</feature>
<gene>
    <name evidence="3" type="ORF">QQZ08_009959</name>
</gene>
<dbReference type="PANTHER" id="PTHR33178:SF10">
    <property type="entry name" value="STRESS-RESPONSE A_B BARREL DOMAIN-CONTAINING PROTEIN"/>
    <property type="match status" value="1"/>
</dbReference>
<evidence type="ECO:0000259" key="2">
    <source>
        <dbReference type="PROSITE" id="PS51502"/>
    </source>
</evidence>
<dbReference type="SMART" id="SM00886">
    <property type="entry name" value="Dabb"/>
    <property type="match status" value="1"/>
</dbReference>
<reference evidence="3 4" key="1">
    <citation type="journal article" date="2025" name="Microbiol. Resour. Announc.">
        <title>Draft genome sequences for Neonectria magnoliae and Neonectria punicea, canker pathogens of Liriodendron tulipifera and Acer saccharum in West Virginia.</title>
        <authorList>
            <person name="Petronek H.M."/>
            <person name="Kasson M.T."/>
            <person name="Metheny A.M."/>
            <person name="Stauder C.M."/>
            <person name="Lovett B."/>
            <person name="Lynch S.C."/>
            <person name="Garnas J.R."/>
            <person name="Kasson L.R."/>
            <person name="Stajich J.E."/>
        </authorList>
    </citation>
    <scope>NUCLEOTIDE SEQUENCE [LARGE SCALE GENOMIC DNA]</scope>
    <source>
        <strain evidence="3 4">NRRL 64651</strain>
    </source>
</reference>
<comment type="subunit">
    <text evidence="1">Homodimer.</text>
</comment>
<sequence>MAPITHIVLFQLKAELSATQVQTANADMLALKDRCLHPSTGKPYIVSSKGGADNSIEGLQGGITHAFVVEFASEEDREYYVTKDPAHQEFIKGLGALVDKAQVIDFTPGTF</sequence>
<proteinExistence type="predicted"/>
<dbReference type="InterPro" id="IPR011008">
    <property type="entry name" value="Dimeric_a/b-barrel"/>
</dbReference>
<dbReference type="Gene3D" id="3.30.70.100">
    <property type="match status" value="1"/>
</dbReference>
<name>A0ABR1HJV4_9HYPO</name>
<dbReference type="PROSITE" id="PS51502">
    <property type="entry name" value="S_R_A_B_BARREL"/>
    <property type="match status" value="1"/>
</dbReference>
<dbReference type="PANTHER" id="PTHR33178">
    <property type="match status" value="1"/>
</dbReference>
<organism evidence="3 4">
    <name type="scientific">Neonectria magnoliae</name>
    <dbReference type="NCBI Taxonomy" id="2732573"/>
    <lineage>
        <taxon>Eukaryota</taxon>
        <taxon>Fungi</taxon>
        <taxon>Dikarya</taxon>
        <taxon>Ascomycota</taxon>
        <taxon>Pezizomycotina</taxon>
        <taxon>Sordariomycetes</taxon>
        <taxon>Hypocreomycetidae</taxon>
        <taxon>Hypocreales</taxon>
        <taxon>Nectriaceae</taxon>
        <taxon>Neonectria</taxon>
    </lineage>
</organism>
<evidence type="ECO:0000256" key="1">
    <source>
        <dbReference type="ARBA" id="ARBA00011738"/>
    </source>
</evidence>
<dbReference type="EMBL" id="JAZAVK010000121">
    <property type="protein sequence ID" value="KAK7421404.1"/>
    <property type="molecule type" value="Genomic_DNA"/>
</dbReference>
<comment type="caution">
    <text evidence="3">The sequence shown here is derived from an EMBL/GenBank/DDBJ whole genome shotgun (WGS) entry which is preliminary data.</text>
</comment>
<evidence type="ECO:0000313" key="3">
    <source>
        <dbReference type="EMBL" id="KAK7421404.1"/>
    </source>
</evidence>
<dbReference type="Proteomes" id="UP001498421">
    <property type="component" value="Unassembled WGS sequence"/>
</dbReference>